<protein>
    <submittedName>
        <fullName evidence="3">Glycosyltransferase</fullName>
        <ecNumber evidence="3">2.4.-.-</ecNumber>
    </submittedName>
</protein>
<name>A0AAU7D474_9BACT</name>
<reference evidence="3" key="1">
    <citation type="submission" date="2023-03" db="EMBL/GenBank/DDBJ databases">
        <title>Edaphobacter sp.</title>
        <authorList>
            <person name="Huber K.J."/>
            <person name="Papendorf J."/>
            <person name="Pilke C."/>
            <person name="Bunk B."/>
            <person name="Sproeer C."/>
            <person name="Pester M."/>
        </authorList>
    </citation>
    <scope>NUCLEOTIDE SEQUENCE</scope>
    <source>
        <strain evidence="3">DSM 109920</strain>
    </source>
</reference>
<evidence type="ECO:0000259" key="1">
    <source>
        <dbReference type="Pfam" id="PF00534"/>
    </source>
</evidence>
<dbReference type="AlphaFoldDB" id="A0AAU7D474"/>
<dbReference type="PANTHER" id="PTHR46401">
    <property type="entry name" value="GLYCOSYLTRANSFERASE WBBK-RELATED"/>
    <property type="match status" value="1"/>
</dbReference>
<evidence type="ECO:0000313" key="3">
    <source>
        <dbReference type="EMBL" id="XBH12084.1"/>
    </source>
</evidence>
<dbReference type="PANTHER" id="PTHR46401:SF8">
    <property type="entry name" value="BLL6006 PROTEIN"/>
    <property type="match status" value="1"/>
</dbReference>
<dbReference type="Gene3D" id="3.40.50.2000">
    <property type="entry name" value="Glycogen Phosphorylase B"/>
    <property type="match status" value="2"/>
</dbReference>
<dbReference type="EMBL" id="CP121195">
    <property type="protein sequence ID" value="XBH12084.1"/>
    <property type="molecule type" value="Genomic_DNA"/>
</dbReference>
<keyword evidence="3" id="KW-0328">Glycosyltransferase</keyword>
<dbReference type="InterPro" id="IPR001296">
    <property type="entry name" value="Glyco_trans_1"/>
</dbReference>
<evidence type="ECO:0000259" key="2">
    <source>
        <dbReference type="Pfam" id="PF13579"/>
    </source>
</evidence>
<dbReference type="EC" id="2.4.-.-" evidence="3"/>
<organism evidence="3">
    <name type="scientific">Edaphobacter paludis</name>
    <dbReference type="NCBI Taxonomy" id="3035702"/>
    <lineage>
        <taxon>Bacteria</taxon>
        <taxon>Pseudomonadati</taxon>
        <taxon>Acidobacteriota</taxon>
        <taxon>Terriglobia</taxon>
        <taxon>Terriglobales</taxon>
        <taxon>Acidobacteriaceae</taxon>
        <taxon>Edaphobacter</taxon>
    </lineage>
</organism>
<dbReference type="GO" id="GO:0016757">
    <property type="term" value="F:glycosyltransferase activity"/>
    <property type="evidence" value="ECO:0007669"/>
    <property type="project" value="UniProtKB-KW"/>
</dbReference>
<gene>
    <name evidence="3" type="ORF">P8936_10215</name>
</gene>
<accession>A0AAU7D474</accession>
<dbReference type="RefSeq" id="WP_348269360.1">
    <property type="nucleotide sequence ID" value="NZ_CP121195.1"/>
</dbReference>
<dbReference type="Pfam" id="PF00534">
    <property type="entry name" value="Glycos_transf_1"/>
    <property type="match status" value="1"/>
</dbReference>
<feature type="domain" description="Glycosyltransferase subfamily 4-like N-terminal" evidence="2">
    <location>
        <begin position="27"/>
        <end position="177"/>
    </location>
</feature>
<dbReference type="InterPro" id="IPR028098">
    <property type="entry name" value="Glyco_trans_4-like_N"/>
</dbReference>
<keyword evidence="3" id="KW-0808">Transferase</keyword>
<feature type="domain" description="Glycosyl transferase family 1" evidence="1">
    <location>
        <begin position="199"/>
        <end position="359"/>
    </location>
</feature>
<sequence>MRILHIMGTLDPAAGGPSQSVRVLMSYASIGYVGEVVTLDDPEAPWLKTLAFPVHPLGPVGSTYGFNPRLVLWIKANRHRFDGVVVNGLWQYCGLAARRALSGTNTPYLVFTHGMLDPYFKHAFPLKHAKKWPYWLLAEYWNLRGAYRVLFTSEAEKQLAEESFWLHRWNPYVVPYGAKGPTGDLEAMKQIFLDQCPQVKDKRYLLFLGRIHRKKGCDLLVDAFANVAAADPELHLVMAGPDPQQWSAELQQTAFKAGIADRIHWPGMITGDAKWGAFYGAEAFILPSHQENFGIAVAEAMACGTPVLLSDKVNIADEIANDGAGFMEPDTLDGTLHLLQRWIATSPQQREQMAQQAQRSFKERYDMQQTAKTIIQLFEAANHHS</sequence>
<proteinExistence type="predicted"/>
<dbReference type="Pfam" id="PF13579">
    <property type="entry name" value="Glyco_trans_4_4"/>
    <property type="match status" value="1"/>
</dbReference>
<dbReference type="SUPFAM" id="SSF53756">
    <property type="entry name" value="UDP-Glycosyltransferase/glycogen phosphorylase"/>
    <property type="match status" value="1"/>
</dbReference>